<sequence>MKQRNTMKQKIFVLYTGGTIGMTQSSAGLRPDTALVDKALAPFSDGLDFKWHVCQPLIDSSAVTLQNQRDWLELIIAKLPDYDGILVLHGTDTMAYTANLFALSLQGLNKPIILTGSQWPYDAANSDAPLNLATAVSAFSLKLKQVAIAFDGKLFPAVGSSKVSTETSAGFDNLHFGALAEWEENKGWHNIHIAPTQHSDGLKPRLPNPEAKVSVRTLIPGYATQELSDGLPHLCAQALILQSYGHGNAPSNDAFVRTVQAFTQQGKLLLNISQVPQGCAAAVYAQGNALRQAGIINGGKCNLETATALMTLAVSHDWNADKVQQELQQLNLL</sequence>
<dbReference type="InterPro" id="IPR041725">
    <property type="entry name" value="L-asparaginase_I"/>
</dbReference>
<evidence type="ECO:0000256" key="4">
    <source>
        <dbReference type="PROSITE-ProRule" id="PRU10099"/>
    </source>
</evidence>
<dbReference type="InterPro" id="IPR027473">
    <property type="entry name" value="L-asparaginase_C"/>
</dbReference>
<organism evidence="8 9">
    <name type="scientific">Neisseria subflava NJ9703</name>
    <dbReference type="NCBI Taxonomy" id="546268"/>
    <lineage>
        <taxon>Bacteria</taxon>
        <taxon>Pseudomonadati</taxon>
        <taxon>Pseudomonadota</taxon>
        <taxon>Betaproteobacteria</taxon>
        <taxon>Neisseriales</taxon>
        <taxon>Neisseriaceae</taxon>
        <taxon>Neisseria</taxon>
    </lineage>
</organism>
<evidence type="ECO:0000256" key="2">
    <source>
        <dbReference type="PIRSR" id="PIRSR001220-1"/>
    </source>
</evidence>
<dbReference type="EMBL" id="ACEO02000002">
    <property type="protein sequence ID" value="EFC52840.1"/>
    <property type="molecule type" value="Genomic_DNA"/>
</dbReference>
<dbReference type="InterPro" id="IPR036152">
    <property type="entry name" value="Asp/glu_Ase-like_sf"/>
</dbReference>
<feature type="active site" evidence="5">
    <location>
        <position position="91"/>
    </location>
</feature>
<dbReference type="PROSITE" id="PS00917">
    <property type="entry name" value="ASN_GLN_ASE_2"/>
    <property type="match status" value="1"/>
</dbReference>
<dbReference type="PIRSF" id="PIRSF001220">
    <property type="entry name" value="L-ASNase_gatD"/>
    <property type="match status" value="1"/>
</dbReference>
<dbReference type="SFLD" id="SFLDS00057">
    <property type="entry name" value="Glutaminase/Asparaginase"/>
    <property type="match status" value="1"/>
</dbReference>
<reference evidence="8 9" key="1">
    <citation type="submission" date="2010-01" db="EMBL/GenBank/DDBJ databases">
        <authorList>
            <person name="Weinstock G."/>
            <person name="Sodergren E."/>
            <person name="Clifton S."/>
            <person name="Fulton L."/>
            <person name="Fulton B."/>
            <person name="Courtney L."/>
            <person name="Fronick C."/>
            <person name="Harrison M."/>
            <person name="Strong C."/>
            <person name="Farmer C."/>
            <person name="Delahaunty K."/>
            <person name="Markovic C."/>
            <person name="Hall O."/>
            <person name="Minx P."/>
            <person name="Tomlinson C."/>
            <person name="Mitreva M."/>
            <person name="Nelson J."/>
            <person name="Hou S."/>
            <person name="Wollam A."/>
            <person name="Pepin K.H."/>
            <person name="Johnson M."/>
            <person name="Bhonagiri V."/>
            <person name="Nash W.E."/>
            <person name="Warren W."/>
            <person name="Chinwalla A."/>
            <person name="Mardis E.R."/>
            <person name="Wilson R.K."/>
        </authorList>
    </citation>
    <scope>NUCLEOTIDE SEQUENCE [LARGE SCALE GENOMIC DNA]</scope>
    <source>
        <strain evidence="8 9">NJ9703</strain>
    </source>
</reference>
<comment type="similarity">
    <text evidence="1">Belongs to the asparaginase 1 family.</text>
</comment>
<dbReference type="Gene3D" id="3.40.50.1170">
    <property type="entry name" value="L-asparaginase, N-terminal domain"/>
    <property type="match status" value="1"/>
</dbReference>
<dbReference type="InterPro" id="IPR027474">
    <property type="entry name" value="L-asparaginase_N"/>
</dbReference>
<feature type="domain" description="L-asparaginase N-terminal" evidence="6">
    <location>
        <begin position="10"/>
        <end position="186"/>
    </location>
</feature>
<evidence type="ECO:0000256" key="5">
    <source>
        <dbReference type="PROSITE-ProRule" id="PRU10100"/>
    </source>
</evidence>
<feature type="active site" description="O-isoaspartyl threonine intermediate" evidence="2">
    <location>
        <position position="19"/>
    </location>
</feature>
<dbReference type="InterPro" id="IPR006034">
    <property type="entry name" value="Asparaginase/glutaminase-like"/>
</dbReference>
<feature type="binding site" evidence="3">
    <location>
        <position position="60"/>
    </location>
    <ligand>
        <name>substrate</name>
    </ligand>
</feature>
<evidence type="ECO:0000259" key="7">
    <source>
        <dbReference type="Pfam" id="PF17763"/>
    </source>
</evidence>
<dbReference type="Pfam" id="PF17763">
    <property type="entry name" value="Asparaginase_C"/>
    <property type="match status" value="1"/>
</dbReference>
<dbReference type="Gene3D" id="3.40.50.40">
    <property type="match status" value="1"/>
</dbReference>
<evidence type="ECO:0000259" key="6">
    <source>
        <dbReference type="Pfam" id="PF00710"/>
    </source>
</evidence>
<evidence type="ECO:0000256" key="1">
    <source>
        <dbReference type="ARBA" id="ARBA00010518"/>
    </source>
</evidence>
<dbReference type="InterPro" id="IPR027475">
    <property type="entry name" value="Asparaginase/glutaminase_AS2"/>
</dbReference>
<dbReference type="InterPro" id="IPR037152">
    <property type="entry name" value="L-asparaginase_N_sf"/>
</dbReference>
<gene>
    <name evidence="8" type="ORF">NEISUBOT_03676</name>
</gene>
<dbReference type="CDD" id="cd08963">
    <property type="entry name" value="L-asparaginase_I"/>
    <property type="match status" value="1"/>
</dbReference>
<dbReference type="SMART" id="SM00870">
    <property type="entry name" value="Asparaginase"/>
    <property type="match status" value="1"/>
</dbReference>
<dbReference type="SUPFAM" id="SSF53774">
    <property type="entry name" value="Glutaminase/Asparaginase"/>
    <property type="match status" value="1"/>
</dbReference>
<evidence type="ECO:0000313" key="9">
    <source>
        <dbReference type="Proteomes" id="UP000004621"/>
    </source>
</evidence>
<feature type="binding site" evidence="3">
    <location>
        <begin position="91"/>
        <end position="92"/>
    </location>
    <ligand>
        <name>substrate</name>
    </ligand>
</feature>
<dbReference type="PROSITE" id="PS51732">
    <property type="entry name" value="ASN_GLN_ASE_3"/>
    <property type="match status" value="1"/>
</dbReference>
<dbReference type="PROSITE" id="PS00144">
    <property type="entry name" value="ASN_GLN_ASE_1"/>
    <property type="match status" value="1"/>
</dbReference>
<dbReference type="Pfam" id="PF00710">
    <property type="entry name" value="Asparaginase"/>
    <property type="match status" value="1"/>
</dbReference>
<dbReference type="InterPro" id="IPR020827">
    <property type="entry name" value="Asparaginase/glutaminase_AS1"/>
</dbReference>
<proteinExistence type="inferred from homology"/>
<feature type="domain" description="Asparaginase/glutaminase C-terminal" evidence="7">
    <location>
        <begin position="213"/>
        <end position="325"/>
    </location>
</feature>
<dbReference type="PIRSF" id="PIRSF500176">
    <property type="entry name" value="L_ASNase"/>
    <property type="match status" value="1"/>
</dbReference>
<dbReference type="GO" id="GO:0006520">
    <property type="term" value="P:amino acid metabolic process"/>
    <property type="evidence" value="ECO:0007669"/>
    <property type="project" value="InterPro"/>
</dbReference>
<comment type="caution">
    <text evidence="8">The sequence shown here is derived from an EMBL/GenBank/DDBJ whole genome shotgun (WGS) entry which is preliminary data.</text>
</comment>
<dbReference type="GO" id="GO:0004067">
    <property type="term" value="F:asparaginase activity"/>
    <property type="evidence" value="ECO:0007669"/>
    <property type="project" value="UniProtKB-UniRule"/>
</dbReference>
<dbReference type="PANTHER" id="PTHR11707:SF28">
    <property type="entry name" value="60 KDA LYSOPHOSPHOLIPASE"/>
    <property type="match status" value="1"/>
</dbReference>
<feature type="active site" evidence="4">
    <location>
        <position position="19"/>
    </location>
</feature>
<protein>
    <submittedName>
        <fullName evidence="8">Asparaginase</fullName>
    </submittedName>
</protein>
<dbReference type="Proteomes" id="UP000004621">
    <property type="component" value="Unassembled WGS sequence"/>
</dbReference>
<dbReference type="AlphaFoldDB" id="A0A9W5ISF8"/>
<dbReference type="InterPro" id="IPR040919">
    <property type="entry name" value="Asparaginase_C"/>
</dbReference>
<dbReference type="PRINTS" id="PR00139">
    <property type="entry name" value="ASNGLNASE"/>
</dbReference>
<name>A0A9W5ISF8_NEISU</name>
<dbReference type="PANTHER" id="PTHR11707">
    <property type="entry name" value="L-ASPARAGINASE"/>
    <property type="match status" value="1"/>
</dbReference>
<evidence type="ECO:0000313" key="8">
    <source>
        <dbReference type="EMBL" id="EFC52840.1"/>
    </source>
</evidence>
<evidence type="ECO:0000256" key="3">
    <source>
        <dbReference type="PIRSR" id="PIRSR001220-2"/>
    </source>
</evidence>
<accession>A0A9W5ISF8</accession>